<comment type="subcellular location">
    <subcellularLocation>
        <location evidence="2 12">Cytoplasm</location>
    </subcellularLocation>
</comment>
<evidence type="ECO:0000256" key="4">
    <source>
        <dbReference type="ARBA" id="ARBA00012955"/>
    </source>
</evidence>
<gene>
    <name evidence="12" type="primary">adkA</name>
    <name evidence="16" type="ORF">C0188_01835</name>
    <name evidence="14" type="ORF">ENO39_03805</name>
    <name evidence="15" type="ORF">IOK49_03275</name>
</gene>
<protein>
    <recommendedName>
        <fullName evidence="5 12">Adenylate kinase</fullName>
        <shortName evidence="12">AK</shortName>
        <ecNumber evidence="4 12">2.7.4.3</ecNumber>
    </recommendedName>
    <alternativeName>
        <fullName evidence="11 12">ATP-AMP transphosphorylase</fullName>
    </alternativeName>
</protein>
<dbReference type="GO" id="GO:0005737">
    <property type="term" value="C:cytoplasm"/>
    <property type="evidence" value="ECO:0007669"/>
    <property type="project" value="UniProtKB-SubCell"/>
</dbReference>
<dbReference type="GO" id="GO:0004017">
    <property type="term" value="F:AMP kinase activity"/>
    <property type="evidence" value="ECO:0007669"/>
    <property type="project" value="UniProtKB-UniRule"/>
</dbReference>
<dbReference type="EMBL" id="JADEZV010000002">
    <property type="protein sequence ID" value="MBE9391099.1"/>
    <property type="molecule type" value="Genomic_DNA"/>
</dbReference>
<keyword evidence="10 12" id="KW-0067">ATP-binding</keyword>
<keyword evidence="6 12" id="KW-0963">Cytoplasm</keyword>
<reference evidence="14" key="2">
    <citation type="journal article" date="2020" name="mSystems">
        <title>Genome- and Community-Level Interaction Insights into Carbon Utilization and Element Cycling Functions of Hydrothermarchaeota in Hydrothermal Sediment.</title>
        <authorList>
            <person name="Zhou Z."/>
            <person name="Liu Y."/>
            <person name="Xu W."/>
            <person name="Pan J."/>
            <person name="Luo Z.H."/>
            <person name="Li M."/>
        </authorList>
    </citation>
    <scope>NUCLEOTIDE SEQUENCE [LARGE SCALE GENOMIC DNA]</scope>
    <source>
        <strain evidence="14">SpSt-1261</strain>
    </source>
</reference>
<keyword evidence="7 12" id="KW-0808">Transferase</keyword>
<dbReference type="AlphaFoldDB" id="A0A2J6N9T7"/>
<feature type="domain" description="AAA+ ATPase" evidence="13">
    <location>
        <begin position="6"/>
        <end position="148"/>
    </location>
</feature>
<evidence type="ECO:0000256" key="11">
    <source>
        <dbReference type="ARBA" id="ARBA00033336"/>
    </source>
</evidence>
<evidence type="ECO:0000256" key="8">
    <source>
        <dbReference type="ARBA" id="ARBA00022741"/>
    </source>
</evidence>
<dbReference type="SMART" id="SM00382">
    <property type="entry name" value="AAA"/>
    <property type="match status" value="1"/>
</dbReference>
<dbReference type="GeneID" id="12449570"/>
<evidence type="ECO:0000313" key="17">
    <source>
        <dbReference type="Proteomes" id="UP000237153"/>
    </source>
</evidence>
<evidence type="ECO:0000256" key="10">
    <source>
        <dbReference type="ARBA" id="ARBA00022840"/>
    </source>
</evidence>
<dbReference type="InterPro" id="IPR023477">
    <property type="entry name" value="Adenylate_kinase_AdkA"/>
</dbReference>
<dbReference type="Pfam" id="PF13207">
    <property type="entry name" value="AAA_17"/>
    <property type="match status" value="1"/>
</dbReference>
<reference evidence="16 17" key="1">
    <citation type="submission" date="2018-01" db="EMBL/GenBank/DDBJ databases">
        <title>Metagenomic assembled genomes from two thermal pools in the Uzon Caldera, Kamchatka, Russia.</title>
        <authorList>
            <person name="Wilkins L."/>
            <person name="Ettinger C."/>
        </authorList>
    </citation>
    <scope>NUCLEOTIDE SEQUENCE [LARGE SCALE GENOMIC DNA]</scope>
    <source>
        <strain evidence="16">ZAV-06</strain>
    </source>
</reference>
<dbReference type="Gene3D" id="3.40.50.300">
    <property type="entry name" value="P-loop containing nucleotide triphosphate hydrolases"/>
    <property type="match status" value="1"/>
</dbReference>
<evidence type="ECO:0000256" key="2">
    <source>
        <dbReference type="ARBA" id="ARBA00004496"/>
    </source>
</evidence>
<evidence type="ECO:0000256" key="7">
    <source>
        <dbReference type="ARBA" id="ARBA00022679"/>
    </source>
</evidence>
<dbReference type="Proteomes" id="UP000652307">
    <property type="component" value="Unassembled WGS sequence"/>
</dbReference>
<dbReference type="SUPFAM" id="SSF52540">
    <property type="entry name" value="P-loop containing nucleoside triphosphate hydrolases"/>
    <property type="match status" value="1"/>
</dbReference>
<evidence type="ECO:0000256" key="5">
    <source>
        <dbReference type="ARBA" id="ARBA00019926"/>
    </source>
</evidence>
<evidence type="ECO:0000313" key="16">
    <source>
        <dbReference type="EMBL" id="PMB75711.1"/>
    </source>
</evidence>
<comment type="catalytic activity">
    <reaction evidence="1 12">
        <text>AMP + ATP = 2 ADP</text>
        <dbReference type="Rhea" id="RHEA:12973"/>
        <dbReference type="ChEBI" id="CHEBI:30616"/>
        <dbReference type="ChEBI" id="CHEBI:456215"/>
        <dbReference type="ChEBI" id="CHEBI:456216"/>
        <dbReference type="EC" id="2.7.4.3"/>
    </reaction>
</comment>
<proteinExistence type="inferred from homology"/>
<evidence type="ECO:0000256" key="9">
    <source>
        <dbReference type="ARBA" id="ARBA00022777"/>
    </source>
</evidence>
<evidence type="ECO:0000256" key="3">
    <source>
        <dbReference type="ARBA" id="ARBA00007088"/>
    </source>
</evidence>
<comment type="caution">
    <text evidence="16">The sequence shown here is derived from an EMBL/GenBank/DDBJ whole genome shotgun (WGS) entry which is preliminary data.</text>
</comment>
<comment type="similarity">
    <text evidence="3 12">Belongs to the archaeal adenylate kinase family.</text>
</comment>
<dbReference type="NCBIfam" id="NF003122">
    <property type="entry name" value="PRK04040.1"/>
    <property type="match status" value="1"/>
</dbReference>
<evidence type="ECO:0000259" key="13">
    <source>
        <dbReference type="SMART" id="SM00382"/>
    </source>
</evidence>
<evidence type="ECO:0000256" key="1">
    <source>
        <dbReference type="ARBA" id="ARBA00000582"/>
    </source>
</evidence>
<sequence>MVTRNAFKTIIVTGVPGVGKTTVLNELKLEASKKSIYIKVLNFGDYMFFEAQKSKLVNNRDELRKLPHRVQLQLQEVAARKIIDEANVSLKANDVLIIDTHAVVKTKTGFWPGLPQHVITQLYPDSIVLIEAEPREIIDRQAKDTTRERKDISGKGIQDLVELMNMARIAAMSSATLVGASVFIVENPQGKANEAAQKILELAMNL</sequence>
<dbReference type="EMBL" id="DSFH01000054">
    <property type="protein sequence ID" value="HEW64163.1"/>
    <property type="molecule type" value="Genomic_DNA"/>
</dbReference>
<dbReference type="GO" id="GO:0005524">
    <property type="term" value="F:ATP binding"/>
    <property type="evidence" value="ECO:0007669"/>
    <property type="project" value="UniProtKB-UniRule"/>
</dbReference>
<dbReference type="InterPro" id="IPR003593">
    <property type="entry name" value="AAA+_ATPase"/>
</dbReference>
<evidence type="ECO:0000313" key="15">
    <source>
        <dbReference type="EMBL" id="MBE9391099.1"/>
    </source>
</evidence>
<evidence type="ECO:0000256" key="12">
    <source>
        <dbReference type="HAMAP-Rule" id="MF_00234"/>
    </source>
</evidence>
<dbReference type="HAMAP" id="MF_00234">
    <property type="entry name" value="Adenylate_kinase_AdkA"/>
    <property type="match status" value="1"/>
</dbReference>
<reference evidence="15" key="3">
    <citation type="submission" date="2020-10" db="EMBL/GenBank/DDBJ databases">
        <title>Fervidococcus fontis strain 3639Fd - the first crenarchaeon capable of growth on lipids.</title>
        <authorList>
            <person name="Kochetkova T.V."/>
            <person name="Elcheninov A.G."/>
            <person name="Toschakov S.V."/>
            <person name="Kublanov I.V."/>
        </authorList>
    </citation>
    <scope>NUCLEOTIDE SEQUENCE</scope>
    <source>
        <strain evidence="15">3639Fd</strain>
    </source>
</reference>
<name>A0A2J6N9T7_9CREN</name>
<dbReference type="OMA" id="YAMHSNA"/>
<accession>A0A2J6N9T7</accession>
<dbReference type="EC" id="2.7.4.3" evidence="4 12"/>
<evidence type="ECO:0000313" key="14">
    <source>
        <dbReference type="EMBL" id="HEW64163.1"/>
    </source>
</evidence>
<keyword evidence="8 12" id="KW-0547">Nucleotide-binding</keyword>
<evidence type="ECO:0000256" key="6">
    <source>
        <dbReference type="ARBA" id="ARBA00022490"/>
    </source>
</evidence>
<feature type="binding site" evidence="12">
    <location>
        <begin position="14"/>
        <end position="22"/>
    </location>
    <ligand>
        <name>ATP</name>
        <dbReference type="ChEBI" id="CHEBI:30616"/>
    </ligand>
</feature>
<organism evidence="16 17">
    <name type="scientific">Fervidicoccus fontis</name>
    <dbReference type="NCBI Taxonomy" id="683846"/>
    <lineage>
        <taxon>Archaea</taxon>
        <taxon>Thermoproteota</taxon>
        <taxon>Thermoprotei</taxon>
        <taxon>Fervidicoccales</taxon>
        <taxon>Fervidicoccaceae</taxon>
        <taxon>Fervidicoccus</taxon>
    </lineage>
</organism>
<keyword evidence="9 12" id="KW-0418">Kinase</keyword>
<dbReference type="Proteomes" id="UP000886076">
    <property type="component" value="Unassembled WGS sequence"/>
</dbReference>
<dbReference type="RefSeq" id="WP_014557635.1">
    <property type="nucleotide sequence ID" value="NZ_DSFH01000054.1"/>
</dbReference>
<dbReference type="Proteomes" id="UP000237153">
    <property type="component" value="Unassembled WGS sequence"/>
</dbReference>
<dbReference type="EMBL" id="PNIM01000007">
    <property type="protein sequence ID" value="PMB75711.1"/>
    <property type="molecule type" value="Genomic_DNA"/>
</dbReference>
<dbReference type="InterPro" id="IPR027417">
    <property type="entry name" value="P-loop_NTPase"/>
</dbReference>